<feature type="domain" description="DUF305" evidence="2">
    <location>
        <begin position="48"/>
        <end position="216"/>
    </location>
</feature>
<gene>
    <name evidence="3" type="ORF">CA982_02300</name>
</gene>
<dbReference type="OrthoDB" id="26872at2"/>
<feature type="region of interest" description="Disordered" evidence="1">
    <location>
        <begin position="118"/>
        <end position="144"/>
    </location>
</feature>
<reference evidence="3 4" key="1">
    <citation type="submission" date="2017-05" db="EMBL/GenBank/DDBJ databases">
        <title>Biotechnological potential of actinobacteria isolated from South African environments.</title>
        <authorList>
            <person name="Le Roes-Hill M."/>
            <person name="Prins A."/>
            <person name="Durrell K.A."/>
        </authorList>
    </citation>
    <scope>NUCLEOTIDE SEQUENCE [LARGE SCALE GENOMIC DNA]</scope>
    <source>
        <strain evidence="3">BS2</strain>
    </source>
</reference>
<evidence type="ECO:0000259" key="2">
    <source>
        <dbReference type="Pfam" id="PF03713"/>
    </source>
</evidence>
<name>A0A243QG68_9ACTN</name>
<dbReference type="STRING" id="417102.CA982_02300"/>
<proteinExistence type="predicted"/>
<keyword evidence="4" id="KW-1185">Reference proteome</keyword>
<dbReference type="PANTHER" id="PTHR36933:SF1">
    <property type="entry name" value="SLL0788 PROTEIN"/>
    <property type="match status" value="1"/>
</dbReference>
<dbReference type="RefSeq" id="WP_086533732.1">
    <property type="nucleotide sequence ID" value="NZ_NGFO01000002.1"/>
</dbReference>
<dbReference type="PANTHER" id="PTHR36933">
    <property type="entry name" value="SLL0788 PROTEIN"/>
    <property type="match status" value="1"/>
</dbReference>
<comment type="caution">
    <text evidence="3">The sequence shown here is derived from an EMBL/GenBank/DDBJ whole genome shotgun (WGS) entry which is preliminary data.</text>
</comment>
<dbReference type="Gene3D" id="1.20.1260.10">
    <property type="match status" value="1"/>
</dbReference>
<feature type="compositionally biased region" description="Basic and acidic residues" evidence="1">
    <location>
        <begin position="124"/>
        <end position="135"/>
    </location>
</feature>
<organism evidence="3 4">
    <name type="scientific">Gordonia lacunae</name>
    <dbReference type="NCBI Taxonomy" id="417102"/>
    <lineage>
        <taxon>Bacteria</taxon>
        <taxon>Bacillati</taxon>
        <taxon>Actinomycetota</taxon>
        <taxon>Actinomycetes</taxon>
        <taxon>Mycobacteriales</taxon>
        <taxon>Gordoniaceae</taxon>
        <taxon>Gordonia</taxon>
    </lineage>
</organism>
<dbReference type="AlphaFoldDB" id="A0A243QG68"/>
<dbReference type="InterPro" id="IPR012347">
    <property type="entry name" value="Ferritin-like"/>
</dbReference>
<dbReference type="InterPro" id="IPR005183">
    <property type="entry name" value="DUF305_CopM-like"/>
</dbReference>
<dbReference type="EMBL" id="NGFO01000002">
    <property type="protein sequence ID" value="OUC80586.1"/>
    <property type="molecule type" value="Genomic_DNA"/>
</dbReference>
<evidence type="ECO:0000313" key="4">
    <source>
        <dbReference type="Proteomes" id="UP000194632"/>
    </source>
</evidence>
<dbReference type="Pfam" id="PF03713">
    <property type="entry name" value="DUF305"/>
    <property type="match status" value="1"/>
</dbReference>
<dbReference type="Proteomes" id="UP000194632">
    <property type="component" value="Unassembled WGS sequence"/>
</dbReference>
<accession>A0A243QG68</accession>
<protein>
    <submittedName>
        <fullName evidence="3">DUF305 domain-containing protein</fullName>
    </submittedName>
</protein>
<sequence>MSTTRPGGPLVRAAVLGVTAALLVTMGVVVGAVWPRGDHDSSAMSLSDIGFAQDMSTHHDQAILMSRTISAVPGVAPQIRGVADRIVHTQTAETATMRGWLQWFDQPMTTTEPMSWMSGMSGGEAHHEGTHRQGTDDEAGPPMPGIASIDEVGRLSTLPVGEAEILFLQLMVRHHRGGMSMAQAAYNDARTSSATKDLALTMIGDQGDEIGVMTMLLKERGADPLPT</sequence>
<evidence type="ECO:0000313" key="3">
    <source>
        <dbReference type="EMBL" id="OUC80586.1"/>
    </source>
</evidence>
<evidence type="ECO:0000256" key="1">
    <source>
        <dbReference type="SAM" id="MobiDB-lite"/>
    </source>
</evidence>